<proteinExistence type="predicted"/>
<comment type="caution">
    <text evidence="4">The sequence shown here is derived from an EMBL/GenBank/DDBJ whole genome shotgun (WGS) entry which is preliminary data.</text>
</comment>
<dbReference type="PANTHER" id="PTHR28008:SF1">
    <property type="entry name" value="DOMAIN PROTEIN, PUTATIVE (AFU_ORTHOLOGUE AFUA_3G10980)-RELATED"/>
    <property type="match status" value="1"/>
</dbReference>
<evidence type="ECO:0000256" key="1">
    <source>
        <dbReference type="SAM" id="MobiDB-lite"/>
    </source>
</evidence>
<feature type="region of interest" description="Disordered" evidence="1">
    <location>
        <begin position="286"/>
        <end position="305"/>
    </location>
</feature>
<accession>A0A7C8MXS9</accession>
<evidence type="ECO:0000256" key="2">
    <source>
        <dbReference type="SAM" id="Phobius"/>
    </source>
</evidence>
<dbReference type="InParanoid" id="A0A7C8MXS9"/>
<dbReference type="OrthoDB" id="63581at2759"/>
<feature type="transmembrane region" description="Helical" evidence="2">
    <location>
        <begin position="259"/>
        <end position="277"/>
    </location>
</feature>
<keyword evidence="2" id="KW-0472">Membrane</keyword>
<dbReference type="InterPro" id="IPR006976">
    <property type="entry name" value="VanZ-like"/>
</dbReference>
<feature type="compositionally biased region" description="Acidic residues" evidence="1">
    <location>
        <begin position="326"/>
        <end position="349"/>
    </location>
</feature>
<feature type="transmembrane region" description="Helical" evidence="2">
    <location>
        <begin position="200"/>
        <end position="218"/>
    </location>
</feature>
<feature type="domain" description="VanZ-like" evidence="3">
    <location>
        <begin position="201"/>
        <end position="275"/>
    </location>
</feature>
<reference evidence="4 5" key="1">
    <citation type="submission" date="2019-12" db="EMBL/GenBank/DDBJ databases">
        <title>Draft genome sequence of the ascomycete Xylaria multiplex DSM 110363.</title>
        <authorList>
            <person name="Buettner E."/>
            <person name="Kellner H."/>
        </authorList>
    </citation>
    <scope>NUCLEOTIDE SEQUENCE [LARGE SCALE GENOMIC DNA]</scope>
    <source>
        <strain evidence="4 5">DSM 110363</strain>
    </source>
</reference>
<protein>
    <recommendedName>
        <fullName evidence="3">VanZ-like domain-containing protein</fullName>
    </recommendedName>
</protein>
<evidence type="ECO:0000313" key="5">
    <source>
        <dbReference type="Proteomes" id="UP000481858"/>
    </source>
</evidence>
<keyword evidence="5" id="KW-1185">Reference proteome</keyword>
<dbReference type="AlphaFoldDB" id="A0A7C8MXS9"/>
<evidence type="ECO:0000313" key="4">
    <source>
        <dbReference type="EMBL" id="KAF2968194.1"/>
    </source>
</evidence>
<keyword evidence="2" id="KW-1133">Transmembrane helix</keyword>
<feature type="region of interest" description="Disordered" evidence="1">
    <location>
        <begin position="322"/>
        <end position="376"/>
    </location>
</feature>
<name>A0A7C8MXS9_9PEZI</name>
<dbReference type="PANTHER" id="PTHR28008">
    <property type="entry name" value="DOMAIN PROTEIN, PUTATIVE (AFU_ORTHOLOGUE AFUA_3G10980)-RELATED"/>
    <property type="match status" value="1"/>
</dbReference>
<gene>
    <name evidence="4" type="ORF">GQX73_g5394</name>
</gene>
<dbReference type="NCBIfam" id="NF037970">
    <property type="entry name" value="vanZ_1"/>
    <property type="match status" value="1"/>
</dbReference>
<dbReference type="EMBL" id="WUBL01000055">
    <property type="protein sequence ID" value="KAF2968194.1"/>
    <property type="molecule type" value="Genomic_DNA"/>
</dbReference>
<dbReference type="Pfam" id="PF04892">
    <property type="entry name" value="VanZ"/>
    <property type="match status" value="1"/>
</dbReference>
<keyword evidence="2" id="KW-0812">Transmembrane</keyword>
<organism evidence="4 5">
    <name type="scientific">Xylaria multiplex</name>
    <dbReference type="NCBI Taxonomy" id="323545"/>
    <lineage>
        <taxon>Eukaryota</taxon>
        <taxon>Fungi</taxon>
        <taxon>Dikarya</taxon>
        <taxon>Ascomycota</taxon>
        <taxon>Pezizomycotina</taxon>
        <taxon>Sordariomycetes</taxon>
        <taxon>Xylariomycetidae</taxon>
        <taxon>Xylariales</taxon>
        <taxon>Xylariaceae</taxon>
        <taxon>Xylaria</taxon>
    </lineage>
</organism>
<feature type="transmembrane region" description="Helical" evidence="2">
    <location>
        <begin position="225"/>
        <end position="247"/>
    </location>
</feature>
<feature type="transmembrane region" description="Helical" evidence="2">
    <location>
        <begin position="170"/>
        <end position="188"/>
    </location>
</feature>
<sequence>MPSTALDHICAVPSQADAQVSFHSLPATFHQRYYKVSFRRVAPKQAGCCYELQLLPHHHICLAFLAALVHTIVDNTKPTPTIILIVHLTIEDTGIPQHPIVLLKLPYILGLSPLASDTNTGTLRDHVYLVFKLTYIYKYARLPFTSSSHHGPHFVCENISKSKEQQADQAFHSGVFFVLCLIAGYAGLSSLQVDHVINDKALHALTFFVLTVVFYWVIDTSRRRTLNLTLVVCTLALGVGSEFLQGFLPNGRNFDLNDIIANIVGSLAGLALCSWYHQRMLERKRQRRYSAVPGDEPGDLELGEGLGHQEEGIVGTDVEHGRATTLEEEVDNWDENAVDNWDEDDEPEGDIGASGKIQGEQKGAEGANTADKKRAD</sequence>
<evidence type="ECO:0000259" key="3">
    <source>
        <dbReference type="Pfam" id="PF04892"/>
    </source>
</evidence>
<dbReference type="Proteomes" id="UP000481858">
    <property type="component" value="Unassembled WGS sequence"/>
</dbReference>